<dbReference type="EMBL" id="MWAK01000119">
    <property type="protein sequence ID" value="OPZ92220.1"/>
    <property type="molecule type" value="Genomic_DNA"/>
</dbReference>
<dbReference type="Proteomes" id="UP000485484">
    <property type="component" value="Unassembled WGS sequence"/>
</dbReference>
<dbReference type="InterPro" id="IPR055170">
    <property type="entry name" value="GFO_IDH_MocA-like_dom"/>
</dbReference>
<organism evidence="3">
    <name type="scientific">candidate division TA06 bacterium ADurb.Bin417</name>
    <dbReference type="NCBI Taxonomy" id="1852828"/>
    <lineage>
        <taxon>Bacteria</taxon>
        <taxon>Bacteria division TA06</taxon>
    </lineage>
</organism>
<dbReference type="Pfam" id="PF01408">
    <property type="entry name" value="GFO_IDH_MocA"/>
    <property type="match status" value="1"/>
</dbReference>
<evidence type="ECO:0000259" key="1">
    <source>
        <dbReference type="Pfam" id="PF01408"/>
    </source>
</evidence>
<dbReference type="InterPro" id="IPR052515">
    <property type="entry name" value="Gfo/Idh/MocA_Oxidoreductase"/>
</dbReference>
<dbReference type="Pfam" id="PF22725">
    <property type="entry name" value="GFO_IDH_MocA_C3"/>
    <property type="match status" value="1"/>
</dbReference>
<evidence type="ECO:0000259" key="2">
    <source>
        <dbReference type="Pfam" id="PF22725"/>
    </source>
</evidence>
<evidence type="ECO:0000313" key="3">
    <source>
        <dbReference type="EMBL" id="OPZ92220.1"/>
    </source>
</evidence>
<dbReference type="EC" id="1.1.1.292" evidence="3"/>
<dbReference type="SUPFAM" id="SSF51735">
    <property type="entry name" value="NAD(P)-binding Rossmann-fold domains"/>
    <property type="match status" value="1"/>
</dbReference>
<dbReference type="GO" id="GO:0000166">
    <property type="term" value="F:nucleotide binding"/>
    <property type="evidence" value="ECO:0007669"/>
    <property type="project" value="InterPro"/>
</dbReference>
<comment type="caution">
    <text evidence="3">The sequence shown here is derived from an EMBL/GenBank/DDBJ whole genome shotgun (WGS) entry which is preliminary data.</text>
</comment>
<dbReference type="AlphaFoldDB" id="A0A1V5MH41"/>
<sequence length="307" mass="33299">MGGGRKLNWGIIGCGALAERQLAPAIQAGANSRLAAVYSRDLARGEDFARRHGAGRAYDDLAAFLADPELEVVYIGTPPHLHCEQAVAASRAAGVKLMAGFMMRFNVYNRKAAELLRAGALGKLIHIRIQASYNLPDTSFNWRQDPTLAGGGSLFDMGSHAVDLLRFFNGEIASALAFVDNRAYAYPVEDTALALLRFAGGGYATLDASFSEKAPSRNIDIFGNQGSLWLTGSIGRNATGVLNGFLNGERKEFTLEPKHIYISEVEELGRAILEDRPPEVSGEDGWRNLLVLEAIYRSGREGRLVNL</sequence>
<dbReference type="InterPro" id="IPR036291">
    <property type="entry name" value="NAD(P)-bd_dom_sf"/>
</dbReference>
<protein>
    <submittedName>
        <fullName evidence="3">1,5-anhydro-D-fructose reductase</fullName>
        <ecNumber evidence="3">1.1.1.292</ecNumber>
    </submittedName>
</protein>
<accession>A0A1V5MH41</accession>
<dbReference type="GO" id="GO:0033712">
    <property type="term" value="F:1,5-anhydro-D-fructose reductase (1,5-anhydro-D-mannitol-forming) activity"/>
    <property type="evidence" value="ECO:0007669"/>
    <property type="project" value="UniProtKB-EC"/>
</dbReference>
<dbReference type="Gene3D" id="3.30.360.10">
    <property type="entry name" value="Dihydrodipicolinate Reductase, domain 2"/>
    <property type="match status" value="1"/>
</dbReference>
<dbReference type="PANTHER" id="PTHR43249">
    <property type="entry name" value="UDP-N-ACETYL-2-AMINO-2-DEOXY-D-GLUCURONATE OXIDASE"/>
    <property type="match status" value="1"/>
</dbReference>
<feature type="domain" description="GFO/IDH/MocA-like oxidoreductase" evidence="2">
    <location>
        <begin position="110"/>
        <end position="228"/>
    </location>
</feature>
<proteinExistence type="predicted"/>
<gene>
    <name evidence="3" type="primary">afr_2</name>
    <name evidence="3" type="ORF">BWY73_00893</name>
</gene>
<reference evidence="3" key="1">
    <citation type="submission" date="2017-02" db="EMBL/GenBank/DDBJ databases">
        <title>Delving into the versatile metabolic prowess of the omnipresent phylum Bacteroidetes.</title>
        <authorList>
            <person name="Nobu M.K."/>
            <person name="Mei R."/>
            <person name="Narihiro T."/>
            <person name="Kuroda K."/>
            <person name="Liu W.-T."/>
        </authorList>
    </citation>
    <scope>NUCLEOTIDE SEQUENCE</scope>
    <source>
        <strain evidence="3">ADurb.Bin417</strain>
    </source>
</reference>
<feature type="domain" description="Gfo/Idh/MocA-like oxidoreductase N-terminal" evidence="1">
    <location>
        <begin position="7"/>
        <end position="92"/>
    </location>
</feature>
<name>A0A1V5MH41_UNCT6</name>
<keyword evidence="3" id="KW-0560">Oxidoreductase</keyword>
<dbReference type="PANTHER" id="PTHR43249:SF1">
    <property type="entry name" value="D-GLUCOSIDE 3-DEHYDROGENASE"/>
    <property type="match status" value="1"/>
</dbReference>
<dbReference type="InterPro" id="IPR000683">
    <property type="entry name" value="Gfo/Idh/MocA-like_OxRdtase_N"/>
</dbReference>
<dbReference type="SUPFAM" id="SSF55347">
    <property type="entry name" value="Glyceraldehyde-3-phosphate dehydrogenase-like, C-terminal domain"/>
    <property type="match status" value="1"/>
</dbReference>
<dbReference type="Gene3D" id="3.40.50.720">
    <property type="entry name" value="NAD(P)-binding Rossmann-like Domain"/>
    <property type="match status" value="1"/>
</dbReference>